<feature type="region of interest" description="Disordered" evidence="5">
    <location>
        <begin position="668"/>
        <end position="694"/>
    </location>
</feature>
<comment type="subcellular location">
    <subcellularLocation>
        <location evidence="1">Membrane</location>
    </subcellularLocation>
</comment>
<feature type="transmembrane region" description="Helical" evidence="6">
    <location>
        <begin position="151"/>
        <end position="174"/>
    </location>
</feature>
<organism evidence="8">
    <name type="scientific">Vannella robusta</name>
    <dbReference type="NCBI Taxonomy" id="1487602"/>
    <lineage>
        <taxon>Eukaryota</taxon>
        <taxon>Amoebozoa</taxon>
        <taxon>Discosea</taxon>
        <taxon>Flabellinia</taxon>
        <taxon>Vannellidae</taxon>
        <taxon>Vannella</taxon>
    </lineage>
</organism>
<reference evidence="8" key="1">
    <citation type="submission" date="2021-01" db="EMBL/GenBank/DDBJ databases">
        <authorList>
            <person name="Corre E."/>
            <person name="Pelletier E."/>
            <person name="Niang G."/>
            <person name="Scheremetjew M."/>
            <person name="Finn R."/>
            <person name="Kale V."/>
            <person name="Holt S."/>
            <person name="Cochrane G."/>
            <person name="Meng A."/>
            <person name="Brown T."/>
            <person name="Cohen L."/>
        </authorList>
    </citation>
    <scope>NUCLEOTIDE SEQUENCE</scope>
    <source>
        <strain evidence="8">DIVA3 518/3/11/1/6</strain>
    </source>
</reference>
<dbReference type="Gene3D" id="2.30.30.60">
    <property type="match status" value="1"/>
</dbReference>
<evidence type="ECO:0000259" key="7">
    <source>
        <dbReference type="Pfam" id="PF00924"/>
    </source>
</evidence>
<dbReference type="InterPro" id="IPR006685">
    <property type="entry name" value="MscS_channel_2nd"/>
</dbReference>
<dbReference type="Pfam" id="PF00924">
    <property type="entry name" value="MS_channel_2nd"/>
    <property type="match status" value="1"/>
</dbReference>
<evidence type="ECO:0000256" key="5">
    <source>
        <dbReference type="SAM" id="MobiDB-lite"/>
    </source>
</evidence>
<feature type="transmembrane region" description="Helical" evidence="6">
    <location>
        <begin position="111"/>
        <end position="131"/>
    </location>
</feature>
<dbReference type="SUPFAM" id="SSF50182">
    <property type="entry name" value="Sm-like ribonucleoproteins"/>
    <property type="match status" value="1"/>
</dbReference>
<feature type="compositionally biased region" description="Basic and acidic residues" evidence="5">
    <location>
        <begin position="16"/>
        <end position="25"/>
    </location>
</feature>
<keyword evidence="3 6" id="KW-1133">Transmembrane helix</keyword>
<dbReference type="PANTHER" id="PTHR31323:SF1">
    <property type="entry name" value="MECHANOSENSITIVE ION CHANNEL PROTEIN"/>
    <property type="match status" value="1"/>
</dbReference>
<evidence type="ECO:0000256" key="2">
    <source>
        <dbReference type="ARBA" id="ARBA00022692"/>
    </source>
</evidence>
<dbReference type="InterPro" id="IPR010920">
    <property type="entry name" value="LSM_dom_sf"/>
</dbReference>
<dbReference type="GO" id="GO:0006874">
    <property type="term" value="P:intracellular calcium ion homeostasis"/>
    <property type="evidence" value="ECO:0007669"/>
    <property type="project" value="TreeGrafter"/>
</dbReference>
<feature type="transmembrane region" description="Helical" evidence="6">
    <location>
        <begin position="475"/>
        <end position="503"/>
    </location>
</feature>
<name>A0A7S4HJL9_9EUKA</name>
<dbReference type="PANTHER" id="PTHR31323">
    <property type="entry name" value="MECHANOSENSITIVE ION CHANNEL PROTEIN MSY2"/>
    <property type="match status" value="1"/>
</dbReference>
<dbReference type="EMBL" id="HBKP01001694">
    <property type="protein sequence ID" value="CAE2201098.1"/>
    <property type="molecule type" value="Transcribed_RNA"/>
</dbReference>
<keyword evidence="2 6" id="KW-0812">Transmembrane</keyword>
<feature type="transmembrane region" description="Helical" evidence="6">
    <location>
        <begin position="443"/>
        <end position="463"/>
    </location>
</feature>
<evidence type="ECO:0000256" key="6">
    <source>
        <dbReference type="SAM" id="Phobius"/>
    </source>
</evidence>
<dbReference type="GO" id="GO:0005262">
    <property type="term" value="F:calcium channel activity"/>
    <property type="evidence" value="ECO:0007669"/>
    <property type="project" value="TreeGrafter"/>
</dbReference>
<keyword evidence="4 6" id="KW-0472">Membrane</keyword>
<feature type="region of interest" description="Disordered" evidence="5">
    <location>
        <begin position="1"/>
        <end position="25"/>
    </location>
</feature>
<dbReference type="AlphaFoldDB" id="A0A7S4HJL9"/>
<sequence>MQPNPALFEELPLEEYSGKGEKSDEISGVPVYGELEEIDLQEYEESVLDSASSSDDLSEEGLEDAAIKRRLASQNRERVFKWKQEMIHVRKQNILEKWIHLYHRHDNVRRLSYLIFPAIAALILLILWISFQFSAGNQLFWGRVRLYIAFRLIFFMVALIIVLVILVQYFLWFLTKIVRERIVVSYSPFNISISFFIWAIICLSTYQAIAGGGIPTDCDVTTEGSTTDTTGTVDTSDNPWAGSCFTYEWLYISILVISILYFIRSVLEEILLAKLGIRPTSRELKVSLLKEYILSRIVRMARHNGALPKRNDPDNDVPDLSLKLNSPNESTMLEILQKKMKDIQRYELPSHHFEAEKLRANVKEQAGQLFDYLLPSSKTYLTKEDLSGIFPSSKEQHRAFLVFDSSLNDRLDREEFQTAVSNIYFARRSVWFSYRDRRQLAGILRFIFGIIFWIIMIILALLIADVSFDSVIVPFASFLLGFSFAFGALVGLMTNSFVLTLVVRPFDIGDLIHIGSTGDRWEVVEIGLFRTLLRKTDGRYTSFPNTILVTDRIINLTRSDNATFWTSVMMSFNGSTSAIIALKNIVTEHFVANPDFNQSGCLVWVERIEGTNQLQFWASATFAHVPWHDRGSQEEIKFEFILFLQKQAKKLGFKMVSPVLPVSVIDTEEEQNSKENARKRVESIIRPDEDKKNK</sequence>
<feature type="transmembrane region" description="Helical" evidence="6">
    <location>
        <begin position="186"/>
        <end position="206"/>
    </location>
</feature>
<feature type="domain" description="Mechanosensitive ion channel MscS" evidence="7">
    <location>
        <begin position="499"/>
        <end position="558"/>
    </location>
</feature>
<feature type="transmembrane region" description="Helical" evidence="6">
    <location>
        <begin position="249"/>
        <end position="267"/>
    </location>
</feature>
<proteinExistence type="predicted"/>
<protein>
    <recommendedName>
        <fullName evidence="7">Mechanosensitive ion channel MscS domain-containing protein</fullName>
    </recommendedName>
</protein>
<feature type="compositionally biased region" description="Basic and acidic residues" evidence="5">
    <location>
        <begin position="671"/>
        <end position="694"/>
    </location>
</feature>
<evidence type="ECO:0000256" key="1">
    <source>
        <dbReference type="ARBA" id="ARBA00004370"/>
    </source>
</evidence>
<evidence type="ECO:0000313" key="8">
    <source>
        <dbReference type="EMBL" id="CAE2201098.1"/>
    </source>
</evidence>
<gene>
    <name evidence="8" type="ORF">VSP0166_LOCUS1220</name>
</gene>
<evidence type="ECO:0000256" key="4">
    <source>
        <dbReference type="ARBA" id="ARBA00023136"/>
    </source>
</evidence>
<evidence type="ECO:0000256" key="3">
    <source>
        <dbReference type="ARBA" id="ARBA00022989"/>
    </source>
</evidence>
<dbReference type="InterPro" id="IPR023408">
    <property type="entry name" value="MscS_beta-dom_sf"/>
</dbReference>
<dbReference type="GO" id="GO:0016020">
    <property type="term" value="C:membrane"/>
    <property type="evidence" value="ECO:0007669"/>
    <property type="project" value="UniProtKB-SubCell"/>
</dbReference>
<accession>A0A7S4HJL9</accession>